<dbReference type="GO" id="GO:0015740">
    <property type="term" value="P:C4-dicarboxylate transport"/>
    <property type="evidence" value="ECO:0007669"/>
    <property type="project" value="TreeGrafter"/>
</dbReference>
<keyword evidence="7 9" id="KW-0472">Membrane</keyword>
<feature type="transmembrane region" description="Helical" evidence="9">
    <location>
        <begin position="110"/>
        <end position="133"/>
    </location>
</feature>
<evidence type="ECO:0000256" key="6">
    <source>
        <dbReference type="ARBA" id="ARBA00022989"/>
    </source>
</evidence>
<evidence type="ECO:0000256" key="9">
    <source>
        <dbReference type="RuleBase" id="RU369079"/>
    </source>
</evidence>
<evidence type="ECO:0000256" key="8">
    <source>
        <dbReference type="ARBA" id="ARBA00038436"/>
    </source>
</evidence>
<gene>
    <name evidence="11" type="ORF">FHS76_001985</name>
</gene>
<keyword evidence="2 9" id="KW-0813">Transport</keyword>
<feature type="transmembrane region" description="Helical" evidence="9">
    <location>
        <begin position="70"/>
        <end position="89"/>
    </location>
</feature>
<evidence type="ECO:0000256" key="7">
    <source>
        <dbReference type="ARBA" id="ARBA00023136"/>
    </source>
</evidence>
<dbReference type="InterPro" id="IPR007387">
    <property type="entry name" value="TRAP_DctQ"/>
</dbReference>
<comment type="caution">
    <text evidence="11">The sequence shown here is derived from an EMBL/GenBank/DDBJ whole genome shotgun (WGS) entry which is preliminary data.</text>
</comment>
<dbReference type="PANTHER" id="PTHR35011:SF2">
    <property type="entry name" value="2,3-DIKETO-L-GULONATE TRAP TRANSPORTER SMALL PERMEASE PROTEIN YIAM"/>
    <property type="match status" value="1"/>
</dbReference>
<evidence type="ECO:0000256" key="1">
    <source>
        <dbReference type="ARBA" id="ARBA00004429"/>
    </source>
</evidence>
<dbReference type="InterPro" id="IPR055348">
    <property type="entry name" value="DctQ"/>
</dbReference>
<evidence type="ECO:0000256" key="5">
    <source>
        <dbReference type="ARBA" id="ARBA00022692"/>
    </source>
</evidence>
<evidence type="ECO:0000313" key="11">
    <source>
        <dbReference type="EMBL" id="MBB5702110.1"/>
    </source>
</evidence>
<dbReference type="Pfam" id="PF04290">
    <property type="entry name" value="DctQ"/>
    <property type="match status" value="1"/>
</dbReference>
<evidence type="ECO:0000259" key="10">
    <source>
        <dbReference type="Pfam" id="PF04290"/>
    </source>
</evidence>
<keyword evidence="4 9" id="KW-0997">Cell inner membrane</keyword>
<keyword evidence="5 9" id="KW-0812">Transmembrane</keyword>
<keyword evidence="12" id="KW-1185">Reference proteome</keyword>
<name>A0A7W9AWW4_9HYPH</name>
<comment type="function">
    <text evidence="9">Part of the tripartite ATP-independent periplasmic (TRAP) transport system.</text>
</comment>
<keyword evidence="6 9" id="KW-1133">Transmembrane helix</keyword>
<comment type="subunit">
    <text evidence="9">The complex comprises the extracytoplasmic solute receptor protein and the two transmembrane proteins.</text>
</comment>
<dbReference type="AlphaFoldDB" id="A0A7W9AWW4"/>
<accession>A0A7W9AWW4</accession>
<sequence length="201" mass="21799">MLLTQNTDSAGKAAATGGEVSAGWLCAVSRKVAAVEARVAGGLVFLIFVLLLANVVSRTGGVPLIWVDELAVLLMAWIAFIGASVGLAYRQHIAVTLLPDALTATARKRLAILVDLLLLVFFAVLSVQLWSWFDPVGLWRADSIETYSMTSFNFIYQEPTVTLGMAKFWFWLVLPLFCVTSVIHILASLVSVCRTPVRDAA</sequence>
<evidence type="ECO:0000313" key="12">
    <source>
        <dbReference type="Proteomes" id="UP000555546"/>
    </source>
</evidence>
<evidence type="ECO:0000256" key="2">
    <source>
        <dbReference type="ARBA" id="ARBA00022448"/>
    </source>
</evidence>
<comment type="similarity">
    <text evidence="8 9">Belongs to the TRAP transporter small permease family.</text>
</comment>
<evidence type="ECO:0000256" key="4">
    <source>
        <dbReference type="ARBA" id="ARBA00022519"/>
    </source>
</evidence>
<dbReference type="Proteomes" id="UP000555546">
    <property type="component" value="Unassembled WGS sequence"/>
</dbReference>
<feature type="transmembrane region" description="Helical" evidence="9">
    <location>
        <begin position="168"/>
        <end position="192"/>
    </location>
</feature>
<feature type="domain" description="Tripartite ATP-independent periplasmic transporters DctQ component" evidence="10">
    <location>
        <begin position="47"/>
        <end position="193"/>
    </location>
</feature>
<organism evidence="11 12">
    <name type="scientific">Brucella daejeonensis</name>
    <dbReference type="NCBI Taxonomy" id="659015"/>
    <lineage>
        <taxon>Bacteria</taxon>
        <taxon>Pseudomonadati</taxon>
        <taxon>Pseudomonadota</taxon>
        <taxon>Alphaproteobacteria</taxon>
        <taxon>Hyphomicrobiales</taxon>
        <taxon>Brucellaceae</taxon>
        <taxon>Brucella/Ochrobactrum group</taxon>
        <taxon>Brucella</taxon>
    </lineage>
</organism>
<dbReference type="RefSeq" id="WP_183651350.1">
    <property type="nucleotide sequence ID" value="NZ_JACIJG010000006.1"/>
</dbReference>
<dbReference type="GO" id="GO:0022857">
    <property type="term" value="F:transmembrane transporter activity"/>
    <property type="evidence" value="ECO:0007669"/>
    <property type="project" value="UniProtKB-UniRule"/>
</dbReference>
<feature type="transmembrane region" description="Helical" evidence="9">
    <location>
        <begin position="39"/>
        <end position="58"/>
    </location>
</feature>
<proteinExistence type="inferred from homology"/>
<keyword evidence="3" id="KW-1003">Cell membrane</keyword>
<evidence type="ECO:0000256" key="3">
    <source>
        <dbReference type="ARBA" id="ARBA00022475"/>
    </source>
</evidence>
<reference evidence="11 12" key="1">
    <citation type="submission" date="2020-08" db="EMBL/GenBank/DDBJ databases">
        <title>Genomic Encyclopedia of Type Strains, Phase IV (KMG-IV): sequencing the most valuable type-strain genomes for metagenomic binning, comparative biology and taxonomic classification.</title>
        <authorList>
            <person name="Goeker M."/>
        </authorList>
    </citation>
    <scope>NUCLEOTIDE SEQUENCE [LARGE SCALE GENOMIC DNA]</scope>
    <source>
        <strain evidence="11 12">DSM 26944</strain>
    </source>
</reference>
<protein>
    <recommendedName>
        <fullName evidence="9">TRAP transporter small permease protein</fullName>
    </recommendedName>
</protein>
<dbReference type="GO" id="GO:0005886">
    <property type="term" value="C:plasma membrane"/>
    <property type="evidence" value="ECO:0007669"/>
    <property type="project" value="UniProtKB-SubCell"/>
</dbReference>
<comment type="subcellular location">
    <subcellularLocation>
        <location evidence="1 9">Cell inner membrane</location>
        <topology evidence="1 9">Multi-pass membrane protein</topology>
    </subcellularLocation>
</comment>
<dbReference type="EMBL" id="JACIJG010000006">
    <property type="protein sequence ID" value="MBB5702110.1"/>
    <property type="molecule type" value="Genomic_DNA"/>
</dbReference>
<dbReference type="PANTHER" id="PTHR35011">
    <property type="entry name" value="2,3-DIKETO-L-GULONATE TRAP TRANSPORTER SMALL PERMEASE PROTEIN YIAM"/>
    <property type="match status" value="1"/>
</dbReference>